<keyword evidence="3 9" id="KW-0489">Methyltransferase</keyword>
<comment type="pathway">
    <text evidence="1">Cofactor biosynthesis; adenosylcobalamin biosynthesis.</text>
</comment>
<dbReference type="GO" id="GO:0032259">
    <property type="term" value="P:methylation"/>
    <property type="evidence" value="ECO:0007669"/>
    <property type="project" value="UniProtKB-KW"/>
</dbReference>
<keyword evidence="2" id="KW-0169">Cobalamin biosynthesis</keyword>
<dbReference type="InterPro" id="IPR000878">
    <property type="entry name" value="4pyrrol_Mease"/>
</dbReference>
<dbReference type="EC" id="2.1.1.131" evidence="9"/>
<evidence type="ECO:0000256" key="2">
    <source>
        <dbReference type="ARBA" id="ARBA00022573"/>
    </source>
</evidence>
<dbReference type="Proteomes" id="UP000886058">
    <property type="component" value="Unassembled WGS sequence"/>
</dbReference>
<feature type="domain" description="Tetrapyrrole methylase" evidence="7">
    <location>
        <begin position="15"/>
        <end position="224"/>
    </location>
</feature>
<dbReference type="InterPro" id="IPR014422">
    <property type="entry name" value="Cbl_synth_bifunc_CbiH/CbiC"/>
</dbReference>
<dbReference type="PANTHER" id="PTHR47036:SF1">
    <property type="entry name" value="COBALT-FACTOR III C(17)-METHYLTRANSFERASE-RELATED"/>
    <property type="match status" value="1"/>
</dbReference>
<dbReference type="EMBL" id="DRSQ01000053">
    <property type="protein sequence ID" value="HHE31496.1"/>
    <property type="molecule type" value="Genomic_DNA"/>
</dbReference>
<dbReference type="CDD" id="cd11646">
    <property type="entry name" value="Precorrin_3B_C17_MT"/>
    <property type="match status" value="1"/>
</dbReference>
<dbReference type="GO" id="GO:0016993">
    <property type="term" value="F:precorrin-8X methylmutase activity"/>
    <property type="evidence" value="ECO:0007669"/>
    <property type="project" value="InterPro"/>
</dbReference>
<name>A0A7C5DDA2_9CHLB</name>
<dbReference type="GO" id="GO:0009236">
    <property type="term" value="P:cobalamin biosynthetic process"/>
    <property type="evidence" value="ECO:0007669"/>
    <property type="project" value="UniProtKB-UniPathway"/>
</dbReference>
<dbReference type="Gene3D" id="3.40.1010.10">
    <property type="entry name" value="Cobalt-precorrin-4 Transmethylase, Domain 1"/>
    <property type="match status" value="1"/>
</dbReference>
<proteinExistence type="predicted"/>
<dbReference type="InterPro" id="IPR014777">
    <property type="entry name" value="4pyrrole_Mease_sub1"/>
</dbReference>
<reference evidence="9" key="1">
    <citation type="journal article" date="2020" name="mSystems">
        <title>Genome- and Community-Level Interaction Insights into Carbon Utilization and Element Cycling Functions of Hydrothermarchaeota in Hydrothermal Sediment.</title>
        <authorList>
            <person name="Zhou Z."/>
            <person name="Liu Y."/>
            <person name="Xu W."/>
            <person name="Pan J."/>
            <person name="Luo Z.H."/>
            <person name="Li M."/>
        </authorList>
    </citation>
    <scope>NUCLEOTIDE SEQUENCE [LARGE SCALE GENOMIC DNA]</scope>
    <source>
        <strain evidence="9">HyVt-633</strain>
    </source>
</reference>
<dbReference type="InterPro" id="IPR035996">
    <property type="entry name" value="4pyrrol_Methylase_sf"/>
</dbReference>
<comment type="caution">
    <text evidence="9">The sequence shown here is derived from an EMBL/GenBank/DDBJ whole genome shotgun (WGS) entry which is preliminary data.</text>
</comment>
<dbReference type="SUPFAM" id="SSF63965">
    <property type="entry name" value="Precorrin-8X methylmutase CbiC/CobH"/>
    <property type="match status" value="1"/>
</dbReference>
<evidence type="ECO:0000259" key="8">
    <source>
        <dbReference type="Pfam" id="PF02570"/>
    </source>
</evidence>
<evidence type="ECO:0000256" key="1">
    <source>
        <dbReference type="ARBA" id="ARBA00004953"/>
    </source>
</evidence>
<evidence type="ECO:0000256" key="4">
    <source>
        <dbReference type="ARBA" id="ARBA00022679"/>
    </source>
</evidence>
<evidence type="ECO:0000259" key="7">
    <source>
        <dbReference type="Pfam" id="PF00590"/>
    </source>
</evidence>
<dbReference type="AlphaFoldDB" id="A0A7C5DDA2"/>
<gene>
    <name evidence="9" type="primary">cobJ</name>
    <name evidence="9" type="ORF">ENL07_02370</name>
</gene>
<protein>
    <submittedName>
        <fullName evidence="9">Precorrin-3B C(17)-methyltransferase</fullName>
        <ecNumber evidence="9">2.1.1.131</ecNumber>
    </submittedName>
</protein>
<dbReference type="InterPro" id="IPR014776">
    <property type="entry name" value="4pyrrole_Mease_sub2"/>
</dbReference>
<dbReference type="Pfam" id="PF00590">
    <property type="entry name" value="TP_methylase"/>
    <property type="match status" value="1"/>
</dbReference>
<dbReference type="UniPathway" id="UPA00148"/>
<keyword evidence="5" id="KW-0949">S-adenosyl-L-methionine</keyword>
<accession>A0A7C5DDA2</accession>
<dbReference type="InterPro" id="IPR051810">
    <property type="entry name" value="Precorrin_MeTrfase"/>
</dbReference>
<dbReference type="PANTHER" id="PTHR47036">
    <property type="entry name" value="COBALT-FACTOR III C(17)-METHYLTRANSFERASE-RELATED"/>
    <property type="match status" value="1"/>
</dbReference>
<feature type="domain" description="Cobalamin biosynthesis precorrin-8X methylmutase CobH/CbiC" evidence="8">
    <location>
        <begin position="271"/>
        <end position="466"/>
    </location>
</feature>
<dbReference type="Pfam" id="PF02570">
    <property type="entry name" value="CbiC"/>
    <property type="match status" value="1"/>
</dbReference>
<dbReference type="NCBIfam" id="TIGR01466">
    <property type="entry name" value="cobJ_cbiH"/>
    <property type="match status" value="1"/>
</dbReference>
<dbReference type="SUPFAM" id="SSF53790">
    <property type="entry name" value="Tetrapyrrole methylase"/>
    <property type="match status" value="1"/>
</dbReference>
<dbReference type="InterPro" id="IPR003722">
    <property type="entry name" value="Cbl_synth_CobH/CbiC"/>
</dbReference>
<dbReference type="InterPro" id="IPR036588">
    <property type="entry name" value="CobH/CbiC_sf"/>
</dbReference>
<evidence type="ECO:0000313" key="9">
    <source>
        <dbReference type="EMBL" id="HHE31496.1"/>
    </source>
</evidence>
<evidence type="ECO:0000256" key="3">
    <source>
        <dbReference type="ARBA" id="ARBA00022603"/>
    </source>
</evidence>
<evidence type="ECO:0000256" key="6">
    <source>
        <dbReference type="ARBA" id="ARBA00023235"/>
    </source>
</evidence>
<keyword evidence="6" id="KW-0413">Isomerase</keyword>
<evidence type="ECO:0000256" key="5">
    <source>
        <dbReference type="ARBA" id="ARBA00022691"/>
    </source>
</evidence>
<dbReference type="Gene3D" id="3.40.50.10230">
    <property type="entry name" value="Cobalamin biosynthesis CobH/CbiC, precorrin-8X methylmutase"/>
    <property type="match status" value="1"/>
</dbReference>
<organism evidence="9">
    <name type="scientific">Chlorobaculum parvum</name>
    <dbReference type="NCBI Taxonomy" id="274539"/>
    <lineage>
        <taxon>Bacteria</taxon>
        <taxon>Pseudomonadati</taxon>
        <taxon>Chlorobiota</taxon>
        <taxon>Chlorobiia</taxon>
        <taxon>Chlorobiales</taxon>
        <taxon>Chlorobiaceae</taxon>
        <taxon>Chlorobaculum</taxon>
    </lineage>
</organism>
<dbReference type="Gene3D" id="3.30.950.10">
    <property type="entry name" value="Methyltransferase, Cobalt-precorrin-4 Transmethylase, Domain 2"/>
    <property type="match status" value="1"/>
</dbReference>
<dbReference type="GO" id="GO:0030789">
    <property type="term" value="F:precorrin-3B C17-methyltransferase activity"/>
    <property type="evidence" value="ECO:0007669"/>
    <property type="project" value="UniProtKB-EC"/>
</dbReference>
<dbReference type="InterPro" id="IPR006363">
    <property type="entry name" value="Cbl_synth_CobJ/CibH_dom"/>
</dbReference>
<keyword evidence="4 9" id="KW-0808">Transferase</keyword>
<dbReference type="PIRSF" id="PIRSF004874">
    <property type="entry name" value="Prcrn_mtase_isom"/>
    <property type="match status" value="1"/>
</dbReference>
<sequence length="480" mass="51275">MPALNSFTLCAMSGTIIVAGLGPGSDSMMTPQVLDAIRSADAVVGYTGYIKSIEHLIPDSVQTVATGMTGEMQRAEQAFALASEGRRVVVVSSGDAGIYGMAPLILELHASGRWPEVAVAVLPGISAFQAAAAQLGTPVSHDFCAISLSDLMTPWEVIEKRIEAAASADFVTAVYNPRSRDRYWQIHRFKELFLRHRSPSTPVGIVRNVMRSDESVVLTTLGEFDPDSLDMFTVMLVGHSATFFSGQRMITPRGYFSREKEDGSKPVGQSIMSGSFRTIAGLMKPDARPIDTRWAVMHTIHTTADFEMQDLFYATPGAIRRWHDRLAAGGATIITDVTMVQAGLRKAALERHGIAVHCYLHDPRVADLAKSAGITRSQAGMRLAVAEHPDALFVVGNAPTALLELASLLHRGCFAPMGVIGAPVGFVNVVESKHRLKAAAGATPIAVIEGRKGGSAIAATIVNAAFSLDEAEAMNPGCYV</sequence>